<sequence length="81" mass="8562">MTPLILYSIIFAFFAVAAGAAYASGVLDPVIGEIAKYVLKAKAEAEVQGLKTQGLQEGQDFRREEVPGSKQAAEAGDKFGL</sequence>
<evidence type="ECO:0000313" key="4">
    <source>
        <dbReference type="Proteomes" id="UP000283090"/>
    </source>
</evidence>
<dbReference type="Proteomes" id="UP000283090">
    <property type="component" value="Unassembled WGS sequence"/>
</dbReference>
<dbReference type="EMBL" id="SAEB01000003">
    <property type="protein sequence ID" value="RVD87800.1"/>
    <property type="molecule type" value="Genomic_DNA"/>
</dbReference>
<dbReference type="GeneID" id="93584321"/>
<dbReference type="AlphaFoldDB" id="A0A437AA57"/>
<evidence type="ECO:0000256" key="2">
    <source>
        <dbReference type="SAM" id="SignalP"/>
    </source>
</evidence>
<proteinExistence type="predicted"/>
<name>A0A437AA57_ARTFL</name>
<keyword evidence="4" id="KW-1185">Reference proteome</keyword>
<organism evidence="3 4">
    <name type="scientific">Arthrobotrys flagrans</name>
    <name type="common">Nematode-trapping fungus</name>
    <name type="synonym">Trichothecium flagrans</name>
    <dbReference type="NCBI Taxonomy" id="97331"/>
    <lineage>
        <taxon>Eukaryota</taxon>
        <taxon>Fungi</taxon>
        <taxon>Dikarya</taxon>
        <taxon>Ascomycota</taxon>
        <taxon>Pezizomycotina</taxon>
        <taxon>Orbiliomycetes</taxon>
        <taxon>Orbiliales</taxon>
        <taxon>Orbiliaceae</taxon>
        <taxon>Arthrobotrys</taxon>
    </lineage>
</organism>
<feature type="region of interest" description="Disordered" evidence="1">
    <location>
        <begin position="58"/>
        <end position="81"/>
    </location>
</feature>
<reference evidence="3 4" key="1">
    <citation type="submission" date="2019-01" db="EMBL/GenBank/DDBJ databases">
        <title>Intercellular communication is required for trap formation in the nematode-trapping fungus Duddingtonia flagrans.</title>
        <authorList>
            <person name="Youssar L."/>
            <person name="Wernet V."/>
            <person name="Hensel N."/>
            <person name="Hildebrandt H.-G."/>
            <person name="Fischer R."/>
        </authorList>
    </citation>
    <scope>NUCLEOTIDE SEQUENCE [LARGE SCALE GENOMIC DNA]</scope>
    <source>
        <strain evidence="3 4">CBS H-5679</strain>
    </source>
</reference>
<keyword evidence="2" id="KW-0732">Signal</keyword>
<evidence type="ECO:0000256" key="1">
    <source>
        <dbReference type="SAM" id="MobiDB-lite"/>
    </source>
</evidence>
<evidence type="ECO:0000313" key="3">
    <source>
        <dbReference type="EMBL" id="RVD87800.1"/>
    </source>
</evidence>
<feature type="signal peptide" evidence="2">
    <location>
        <begin position="1"/>
        <end position="20"/>
    </location>
</feature>
<dbReference type="VEuPathDB" id="FungiDB:DFL_002010"/>
<comment type="caution">
    <text evidence="3">The sequence shown here is derived from an EMBL/GenBank/DDBJ whole genome shotgun (WGS) entry which is preliminary data.</text>
</comment>
<protein>
    <submittedName>
        <fullName evidence="3">Uncharacterized protein</fullName>
    </submittedName>
</protein>
<accession>A0A437AA57</accession>
<dbReference type="OrthoDB" id="5232608at2759"/>
<feature type="chain" id="PRO_5019327104" evidence="2">
    <location>
        <begin position="21"/>
        <end position="81"/>
    </location>
</feature>
<gene>
    <name evidence="3" type="ORF">DFL_002010</name>
</gene>
<dbReference type="RefSeq" id="XP_067493344.1">
    <property type="nucleotide sequence ID" value="XM_067630730.1"/>
</dbReference>